<dbReference type="InterPro" id="IPR036061">
    <property type="entry name" value="CheW-like_dom_sf"/>
</dbReference>
<feature type="region of interest" description="Disordered" evidence="12">
    <location>
        <begin position="135"/>
        <end position="156"/>
    </location>
</feature>
<evidence type="ECO:0000256" key="3">
    <source>
        <dbReference type="ARBA" id="ARBA00021495"/>
    </source>
</evidence>
<dbReference type="GO" id="GO:0006935">
    <property type="term" value="P:chemotaxis"/>
    <property type="evidence" value="ECO:0007669"/>
    <property type="project" value="InterPro"/>
</dbReference>
<dbReference type="Gene3D" id="2.30.30.40">
    <property type="entry name" value="SH3 Domains"/>
    <property type="match status" value="1"/>
</dbReference>
<dbReference type="Pfam" id="PF01584">
    <property type="entry name" value="CheW"/>
    <property type="match status" value="1"/>
</dbReference>
<dbReference type="InterPro" id="IPR008207">
    <property type="entry name" value="Sig_transdc_His_kin_Hpt_dom"/>
</dbReference>
<dbReference type="InterPro" id="IPR058661">
    <property type="entry name" value="FimL_2nd"/>
</dbReference>
<dbReference type="CDD" id="cd17546">
    <property type="entry name" value="REC_hyHK_CKI1_RcsC-like"/>
    <property type="match status" value="1"/>
</dbReference>
<feature type="domain" description="CheW-like" evidence="15">
    <location>
        <begin position="1403"/>
        <end position="1538"/>
    </location>
</feature>
<evidence type="ECO:0000256" key="1">
    <source>
        <dbReference type="ARBA" id="ARBA00000085"/>
    </source>
</evidence>
<evidence type="ECO:0000313" key="17">
    <source>
        <dbReference type="EMBL" id="AJP49101.1"/>
    </source>
</evidence>
<dbReference type="SMART" id="SM00448">
    <property type="entry name" value="REC"/>
    <property type="match status" value="1"/>
</dbReference>
<keyword evidence="7" id="KW-0902">Two-component regulatory system</keyword>
<dbReference type="InterPro" id="IPR005467">
    <property type="entry name" value="His_kinase_dom"/>
</dbReference>
<dbReference type="SUPFAM" id="SSF55874">
    <property type="entry name" value="ATPase domain of HSP90 chaperone/DNA topoisomerase II/histidine kinase"/>
    <property type="match status" value="1"/>
</dbReference>
<feature type="coiled-coil region" evidence="11">
    <location>
        <begin position="1099"/>
        <end position="1126"/>
    </location>
</feature>
<keyword evidence="4 10" id="KW-0597">Phosphoprotein</keyword>
<dbReference type="SMART" id="SM00260">
    <property type="entry name" value="CheW"/>
    <property type="match status" value="1"/>
</dbReference>
<evidence type="ECO:0000313" key="18">
    <source>
        <dbReference type="Proteomes" id="UP000061603"/>
    </source>
</evidence>
<dbReference type="InterPro" id="IPR004105">
    <property type="entry name" value="CheA-like_dim"/>
</dbReference>
<name>A0A0C5JP82_9PROT</name>
<dbReference type="Pfam" id="PF02518">
    <property type="entry name" value="HATPase_c"/>
    <property type="match status" value="1"/>
</dbReference>
<dbReference type="RefSeq" id="WP_202635197.1">
    <property type="nucleotide sequence ID" value="NZ_CP010554.1"/>
</dbReference>
<feature type="modified residue" description="Phosphohistidine" evidence="9">
    <location>
        <position position="623"/>
    </location>
</feature>
<dbReference type="SMART" id="SM00387">
    <property type="entry name" value="HATPase_c"/>
    <property type="match status" value="1"/>
</dbReference>
<dbReference type="Pfam" id="PF26379">
    <property type="entry name" value="FimL_2nd"/>
    <property type="match status" value="1"/>
</dbReference>
<dbReference type="SMART" id="SM00073">
    <property type="entry name" value="HPT"/>
    <property type="match status" value="3"/>
</dbReference>
<dbReference type="InterPro" id="IPR002545">
    <property type="entry name" value="CheW-lke_dom"/>
</dbReference>
<organism evidence="17 18">
    <name type="scientific">Rugosibacter aromaticivorans</name>
    <dbReference type="NCBI Taxonomy" id="1565605"/>
    <lineage>
        <taxon>Bacteria</taxon>
        <taxon>Pseudomonadati</taxon>
        <taxon>Pseudomonadota</taxon>
        <taxon>Betaproteobacteria</taxon>
        <taxon>Nitrosomonadales</taxon>
        <taxon>Sterolibacteriaceae</taxon>
        <taxon>Rugosibacter</taxon>
    </lineage>
</organism>
<evidence type="ECO:0000259" key="16">
    <source>
        <dbReference type="PROSITE" id="PS50894"/>
    </source>
</evidence>
<dbReference type="PRINTS" id="PR00344">
    <property type="entry name" value="BCTRLSENSOR"/>
</dbReference>
<evidence type="ECO:0000256" key="11">
    <source>
        <dbReference type="SAM" id="Coils"/>
    </source>
</evidence>
<feature type="modified residue" description="Phosphohistidine" evidence="9">
    <location>
        <position position="815"/>
    </location>
</feature>
<dbReference type="SMART" id="SM01231">
    <property type="entry name" value="H-kinase_dim"/>
    <property type="match status" value="1"/>
</dbReference>
<dbReference type="PATRIC" id="fig|1565605.3.peg.2750"/>
<dbReference type="PANTHER" id="PTHR43395:SF8">
    <property type="entry name" value="HISTIDINE KINASE"/>
    <property type="match status" value="1"/>
</dbReference>
<evidence type="ECO:0000256" key="5">
    <source>
        <dbReference type="ARBA" id="ARBA00022679"/>
    </source>
</evidence>
<evidence type="ECO:0000256" key="2">
    <source>
        <dbReference type="ARBA" id="ARBA00012438"/>
    </source>
</evidence>
<dbReference type="PROSITE" id="PS50851">
    <property type="entry name" value="CHEW"/>
    <property type="match status" value="1"/>
</dbReference>
<comment type="catalytic activity">
    <reaction evidence="1">
        <text>ATP + protein L-histidine = ADP + protein N-phospho-L-histidine.</text>
        <dbReference type="EC" id="2.7.13.3"/>
    </reaction>
</comment>
<dbReference type="STRING" id="1565605.PG1C_12990"/>
<dbReference type="PANTHER" id="PTHR43395">
    <property type="entry name" value="SENSOR HISTIDINE KINASE CHEA"/>
    <property type="match status" value="1"/>
</dbReference>
<dbReference type="PROSITE" id="PS50894">
    <property type="entry name" value="HPT"/>
    <property type="match status" value="3"/>
</dbReference>
<dbReference type="GO" id="GO:0000155">
    <property type="term" value="F:phosphorelay sensor kinase activity"/>
    <property type="evidence" value="ECO:0007669"/>
    <property type="project" value="InterPro"/>
</dbReference>
<keyword evidence="6" id="KW-0418">Kinase</keyword>
<feature type="domain" description="HPt" evidence="16">
    <location>
        <begin position="774"/>
        <end position="872"/>
    </location>
</feature>
<gene>
    <name evidence="17" type="ORF">PG1C_12990</name>
</gene>
<dbReference type="SUPFAM" id="SSF47226">
    <property type="entry name" value="Histidine-containing phosphotransfer domain, HPT domain"/>
    <property type="match status" value="4"/>
</dbReference>
<dbReference type="InterPro" id="IPR051315">
    <property type="entry name" value="Bact_Chemotaxis_CheA"/>
</dbReference>
<feature type="domain" description="Response regulatory" evidence="14">
    <location>
        <begin position="1558"/>
        <end position="1674"/>
    </location>
</feature>
<feature type="modified residue" description="Phosphohistidine" evidence="9">
    <location>
        <position position="972"/>
    </location>
</feature>
<keyword evidence="5" id="KW-0808">Transferase</keyword>
<dbReference type="Gene3D" id="1.20.120.160">
    <property type="entry name" value="HPT domain"/>
    <property type="match status" value="4"/>
</dbReference>
<feature type="domain" description="HPt" evidence="16">
    <location>
        <begin position="925"/>
        <end position="1028"/>
    </location>
</feature>
<evidence type="ECO:0000256" key="7">
    <source>
        <dbReference type="ARBA" id="ARBA00023012"/>
    </source>
</evidence>
<dbReference type="SUPFAM" id="SSF50341">
    <property type="entry name" value="CheW-like"/>
    <property type="match status" value="1"/>
</dbReference>
<feature type="domain" description="Histidine kinase" evidence="13">
    <location>
        <begin position="1200"/>
        <end position="1401"/>
    </location>
</feature>
<proteinExistence type="predicted"/>
<evidence type="ECO:0000256" key="4">
    <source>
        <dbReference type="ARBA" id="ARBA00022553"/>
    </source>
</evidence>
<dbReference type="InterPro" id="IPR011006">
    <property type="entry name" value="CheY-like_superfamily"/>
</dbReference>
<dbReference type="Proteomes" id="UP000061603">
    <property type="component" value="Chromosome"/>
</dbReference>
<reference evidence="17 18" key="1">
    <citation type="journal article" date="2015" name="Genome Announc.">
        <title>Complete Genome Sequence of a Novel Bacterium within the Family Rhodocyclaceae That Degrades Polycyclic Aromatic Hydrocarbons.</title>
        <authorList>
            <person name="Singleton D.R."/>
            <person name="Dickey A.N."/>
            <person name="Scholl E.H."/>
            <person name="Wright F.A."/>
            <person name="Aitken M.D."/>
        </authorList>
    </citation>
    <scope>NUCLEOTIDE SEQUENCE [LARGE SCALE GENOMIC DNA]</scope>
    <source>
        <strain evidence="18">PG1-Ca6</strain>
    </source>
</reference>
<dbReference type="InterPro" id="IPR004358">
    <property type="entry name" value="Sig_transdc_His_kin-like_C"/>
</dbReference>
<evidence type="ECO:0000256" key="8">
    <source>
        <dbReference type="ARBA" id="ARBA00035100"/>
    </source>
</evidence>
<dbReference type="EC" id="2.7.13.3" evidence="2"/>
<accession>A0A0C5JP82</accession>
<evidence type="ECO:0000256" key="10">
    <source>
        <dbReference type="PROSITE-ProRule" id="PRU00169"/>
    </source>
</evidence>
<evidence type="ECO:0000259" key="13">
    <source>
        <dbReference type="PROSITE" id="PS50109"/>
    </source>
</evidence>
<dbReference type="InterPro" id="IPR036890">
    <property type="entry name" value="HATPase_C_sf"/>
</dbReference>
<dbReference type="KEGG" id="rbu:PG1C_12990"/>
<dbReference type="FunFam" id="3.30.565.10:FF:000016">
    <property type="entry name" value="Chemotaxis protein CheA, putative"/>
    <property type="match status" value="1"/>
</dbReference>
<dbReference type="PROSITE" id="PS50109">
    <property type="entry name" value="HIS_KIN"/>
    <property type="match status" value="1"/>
</dbReference>
<keyword evidence="11" id="KW-0175">Coiled coil</keyword>
<dbReference type="HOGENOM" id="CLU_000650_0_1_4"/>
<dbReference type="Pfam" id="PF01627">
    <property type="entry name" value="Hpt"/>
    <property type="match status" value="3"/>
</dbReference>
<dbReference type="InterPro" id="IPR003594">
    <property type="entry name" value="HATPase_dom"/>
</dbReference>
<comment type="function">
    <text evidence="8">Involved in the transmission of sensory signals from the chemoreceptors to the flagellar motors. CheA is autophosphorylated; it can transfer its phosphate group to either CheB or CheY.</text>
</comment>
<feature type="domain" description="HPt" evidence="16">
    <location>
        <begin position="576"/>
        <end position="680"/>
    </location>
</feature>
<sequence length="1685" mass="182151">MATALDIGPLSWVKGEIDLALDLARTELTAYATHPEDAFLTKASASLHQVHGALAIVGLNGVTEFSLAVEQLLLAVIEEKVADVSAAVLVIQEGIAALRLYLDELMAGGAHQSLKLLPSYRALVVQRGLPEPGPSELFFPDLTQRPPRRESEPEPLTGEALALRLRAARIDFERGLLKWIKADAKGISEMKASLTLIELTRTTPAARAYWWVSLGVLDALGADGLPDVVEARRFLLRLASQIKKLVDGVPEVPAPFLREALYLAATAKQGHAALAVVRAAYRLESLIPAAPVTVGRRDEHIRRLRELVAAARQDWVQLCDGTIAALVSFHEHAKWLADEAAATHEFSYVQLTAAICEQADLLRRNPMRHTEALAMEMTSVLHLAESALDHFSLLGDDFAQQVNVAVARLSKVASGEALVAPEASLIDAVPQRAPGRLLLESVANEIHVNLGAIEQVLDGFFRDPSRKDRLNELQTPLKQVKDALVTLDETRAIAVLDECVATFEQFAQPNFIPQREDFDRVAQKLLSIGFFVSQLALGPASPESFFGTAIEGVATEDSAQTATENYAPSAPPDAEADALDAELRNIFTEEARDILGTFSAHLPHLHAAPDDKDSLVILRRGFHTLKGSGRMVGLHDLGEAAWSVEQVMNRWLDEARVVTPDLLAMLDHAVNVFQQWVTLQGLRQGTPPGLSELLQCCAALSGGLPAPTFAAPISPVGPISPTVPVVDVPEKITELESPAAAELLVETAETPSLPATESAEVFAFPELPPVRVGTVDVSPALYSLYLDEARGYSATLQAQLGQETVPRQEVIRAAHTLASISAATGFLPIHHLAHALENALMRFEQLATLPSDTQRFVFARCAGALAGMLGAVAERRMPGEEGALAATLNAMMPMPKAQDALAAEPSALAHGLNEQPAYPRIQQSEEEIDSHLLAIFLDESTDLVREIGEHLRAWRAAPGDVDVTQALARALHTLKGSARMAGAMTCGDLLHSMETRIEDALIKKHVSPDIIDGLEVSLDHAASLLDGLRHDGLAKTADFTSDFSSNASGQATVLNEEVTAPSGVSQATPVATGNQSVLRVRADLVDQWVNDAGEISIARTRIEGELRELKATLLDLTESVLRLRGQLREVEIQAESQMQSQQALAADHAQLFDPLEFDRFTRFQEVTRMMAESVNDVATVQHNLLLNLNHANAALMAQARLNRDLSQHLMRARMMPFDSLAERLHRVVRQAAKDADKRVNLDIHNGQIEMNRSVLEKMAGPIEHLLRNSIAHGIEAKAQRVAAGKPEIGQITLTLAQEGNDIVISLADDGAGLDYSRIRQQAVAQGLLSSEAGSAATDEARLSALIFHPGFSTASEVTALSGRGVGLGVVKNETTTLGGRIDVRSTVGEGTTFLLTLPQTMAVAQVVVVNMGDRHYAIPSAMVEQVNELKPDAIAAIRQAGGNEWQGAHYPWHYLPQLLGERHAAPVSAQRTWLLQIKSGTGRIALEVDGLLGNQEIVVKPIGPQLARIPWLIGATVLADGEVVLLVNPVVLLARAAEHPIDIAGIKEDAPAQPKGALVMVVDDSLTVRKVTSRLLDRQGYRVLTAKDGVDALEQLREALPDVMLLDIEMPRMDGFDLSRNIRADARLAGIPLIAITSRTADKHRQHALDVGINHYLGKPYNEDQLLALIAGYCDQKTTHTGTRS</sequence>
<dbReference type="CDD" id="cd00088">
    <property type="entry name" value="HPT"/>
    <property type="match status" value="3"/>
</dbReference>
<evidence type="ECO:0000256" key="6">
    <source>
        <dbReference type="ARBA" id="ARBA00022777"/>
    </source>
</evidence>
<dbReference type="PROSITE" id="PS50110">
    <property type="entry name" value="RESPONSE_REGULATORY"/>
    <property type="match status" value="1"/>
</dbReference>
<evidence type="ECO:0000259" key="14">
    <source>
        <dbReference type="PROSITE" id="PS50110"/>
    </source>
</evidence>
<evidence type="ECO:0000256" key="9">
    <source>
        <dbReference type="PROSITE-ProRule" id="PRU00110"/>
    </source>
</evidence>
<dbReference type="InterPro" id="IPR036641">
    <property type="entry name" value="HPT_dom_sf"/>
</dbReference>
<dbReference type="EMBL" id="CP010554">
    <property type="protein sequence ID" value="AJP49101.1"/>
    <property type="molecule type" value="Genomic_DNA"/>
</dbReference>
<dbReference type="Gene3D" id="3.40.50.2300">
    <property type="match status" value="1"/>
</dbReference>
<protein>
    <recommendedName>
        <fullName evidence="3">Chemotaxis protein CheA</fullName>
        <ecNumber evidence="2">2.7.13.3</ecNumber>
    </recommendedName>
</protein>
<evidence type="ECO:0000259" key="15">
    <source>
        <dbReference type="PROSITE" id="PS50851"/>
    </source>
</evidence>
<dbReference type="InterPro" id="IPR001789">
    <property type="entry name" value="Sig_transdc_resp-reg_receiver"/>
</dbReference>
<dbReference type="Gene3D" id="3.30.565.10">
    <property type="entry name" value="Histidine kinase-like ATPase, C-terminal domain"/>
    <property type="match status" value="1"/>
</dbReference>
<keyword evidence="18" id="KW-1185">Reference proteome</keyword>
<feature type="modified residue" description="4-aspartylphosphate" evidence="10">
    <location>
        <position position="1607"/>
    </location>
</feature>
<evidence type="ECO:0000256" key="12">
    <source>
        <dbReference type="SAM" id="MobiDB-lite"/>
    </source>
</evidence>
<dbReference type="GO" id="GO:0005737">
    <property type="term" value="C:cytoplasm"/>
    <property type="evidence" value="ECO:0007669"/>
    <property type="project" value="InterPro"/>
</dbReference>
<dbReference type="Pfam" id="PF00072">
    <property type="entry name" value="Response_reg"/>
    <property type="match status" value="1"/>
</dbReference>
<dbReference type="SUPFAM" id="SSF52172">
    <property type="entry name" value="CheY-like"/>
    <property type="match status" value="1"/>
</dbReference>